<comment type="subcellular location">
    <subcellularLocation>
        <location evidence="1 12">Endoplasmic reticulum membrane</location>
        <topology evidence="1 12">Multi-pass membrane protein</topology>
    </subcellularLocation>
</comment>
<evidence type="ECO:0000256" key="10">
    <source>
        <dbReference type="ARBA" id="ARBA00023136"/>
    </source>
</evidence>
<dbReference type="EMBL" id="MU404353">
    <property type="protein sequence ID" value="KAI1614190.1"/>
    <property type="molecule type" value="Genomic_DNA"/>
</dbReference>
<evidence type="ECO:0000256" key="11">
    <source>
        <dbReference type="ARBA" id="ARBA00024708"/>
    </source>
</evidence>
<keyword evidence="15" id="KW-1185">Reference proteome</keyword>
<reference evidence="14" key="1">
    <citation type="journal article" date="2022" name="bioRxiv">
        <title>Deciphering the potential niche of two novel black yeast fungi from a biological soil crust based on their genomes, phenotypes, and melanin regulation.</title>
        <authorList>
            <consortium name="DOE Joint Genome Institute"/>
            <person name="Carr E.C."/>
            <person name="Barton Q."/>
            <person name="Grambo S."/>
            <person name="Sullivan M."/>
            <person name="Renfro C.M."/>
            <person name="Kuo A."/>
            <person name="Pangilinan J."/>
            <person name="Lipzen A."/>
            <person name="Keymanesh K."/>
            <person name="Savage E."/>
            <person name="Barry K."/>
            <person name="Grigoriev I.V."/>
            <person name="Riekhof W.R."/>
            <person name="Harris S.S."/>
        </authorList>
    </citation>
    <scope>NUCLEOTIDE SEQUENCE</scope>
    <source>
        <strain evidence="14">JF 03-4F</strain>
    </source>
</reference>
<evidence type="ECO:0000256" key="3">
    <source>
        <dbReference type="ARBA" id="ARBA00006065"/>
    </source>
</evidence>
<dbReference type="EC" id="2.4.1.-" evidence="12"/>
<feature type="region of interest" description="Disordered" evidence="13">
    <location>
        <begin position="1"/>
        <end position="30"/>
    </location>
</feature>
<keyword evidence="4" id="KW-0337">GPI-anchor biosynthesis</keyword>
<evidence type="ECO:0000256" key="9">
    <source>
        <dbReference type="ARBA" id="ARBA00022989"/>
    </source>
</evidence>
<dbReference type="GO" id="GO:0006506">
    <property type="term" value="P:GPI anchor biosynthetic process"/>
    <property type="evidence" value="ECO:0007669"/>
    <property type="project" value="UniProtKB-KW"/>
</dbReference>
<keyword evidence="7 12" id="KW-0812">Transmembrane</keyword>
<comment type="pathway">
    <text evidence="2">Glycolipid biosynthesis; glycosylphosphatidylinositol-anchor biosynthesis.</text>
</comment>
<evidence type="ECO:0000256" key="5">
    <source>
        <dbReference type="ARBA" id="ARBA00022676"/>
    </source>
</evidence>
<comment type="function">
    <text evidence="11">Mannosyltransferase involved in glycosylphosphatidylinositol-anchor biosynthesis. Transfers the third mannose to Man2-GlcN-acyl-PI during GPI precursor assembly.</text>
</comment>
<comment type="similarity">
    <text evidence="3">Belongs to the glycosyltransferase 22 family. PIGB subfamily.</text>
</comment>
<feature type="transmembrane region" description="Helical" evidence="12">
    <location>
        <begin position="377"/>
        <end position="396"/>
    </location>
</feature>
<evidence type="ECO:0000256" key="6">
    <source>
        <dbReference type="ARBA" id="ARBA00022679"/>
    </source>
</evidence>
<evidence type="ECO:0000256" key="4">
    <source>
        <dbReference type="ARBA" id="ARBA00022502"/>
    </source>
</evidence>
<sequence>MSTTESATSQIPSQTHPAQSASNDASQKPPPATFALEPHSVLLFLVGLRLLNALTDRTFFQPDEYFQALEPAWQWAFGERSGAWITWEWKSYLRSAIHPMIFGLCYRTASAIAQTLNLSTYSRSELLLAAPPTLQAVFAAIDDYYTWRLASSVYGANTVASLMVLGLTIVSPWQWFCSTRTFSNSLETTLTVVALHNWPWHWTLTVGGEGQSSSRVSLRVRDGGDQGRKTTDDLTRLRRALLCAAVATVLRPTNVLIWASLTFMTFIGGLRKIGASQVEAVTFARETALCGGIVLLLSTILDRIFYGAWVFPPLNFLHVNVVQSLATFYGSNDWHYYLSQGYPLLLTTALPFSIVSMFRILSSQTSPTDATPVGRSALRLLCITCLLVPAAFSNIAHKEVRFISPLLPALHVITGLPLASFFGSLVTRRAPSSFFKKILLLLLLAANASIAYYTTQVHNSGIINLTHYLRHEFEDAYRTSSPPSNMTVGMFMPCHSTPWRSHFQYPPSSEQPGIRAWALTCEPPLDMNATENATYMDEADQFYADPSLWLKKHMSRQPPQRKDGTQATGLSSGVFAPDSRSQRALIGDIDTGRDEAYWTTGHGRHPWPDYLAFFAQLEPTLQVSLRGTGYVECKRLFNSHWHDDSRRTGDVIVWCLDASRSESNVAGSENNVVLQQIEEAVHDPNAAGRQEILGVKESRATSSRKVPVTRVVERPFWKIRDSEEEE</sequence>
<protein>
    <recommendedName>
        <fullName evidence="12">Mannosyltransferase</fullName>
        <ecNumber evidence="12">2.4.1.-</ecNumber>
    </recommendedName>
</protein>
<feature type="region of interest" description="Disordered" evidence="13">
    <location>
        <begin position="553"/>
        <end position="576"/>
    </location>
</feature>
<feature type="transmembrane region" description="Helical" evidence="12">
    <location>
        <begin position="255"/>
        <end position="275"/>
    </location>
</feature>
<feature type="transmembrane region" description="Helical" evidence="12">
    <location>
        <begin position="402"/>
        <end position="426"/>
    </location>
</feature>
<dbReference type="AlphaFoldDB" id="A0AAN6DWY5"/>
<evidence type="ECO:0000256" key="13">
    <source>
        <dbReference type="SAM" id="MobiDB-lite"/>
    </source>
</evidence>
<organism evidence="14 15">
    <name type="scientific">Exophiala viscosa</name>
    <dbReference type="NCBI Taxonomy" id="2486360"/>
    <lineage>
        <taxon>Eukaryota</taxon>
        <taxon>Fungi</taxon>
        <taxon>Dikarya</taxon>
        <taxon>Ascomycota</taxon>
        <taxon>Pezizomycotina</taxon>
        <taxon>Eurotiomycetes</taxon>
        <taxon>Chaetothyriomycetidae</taxon>
        <taxon>Chaetothyriales</taxon>
        <taxon>Herpotrichiellaceae</taxon>
        <taxon>Exophiala</taxon>
    </lineage>
</organism>
<dbReference type="GO" id="GO:0005789">
    <property type="term" value="C:endoplasmic reticulum membrane"/>
    <property type="evidence" value="ECO:0007669"/>
    <property type="project" value="UniProtKB-SubCell"/>
</dbReference>
<keyword evidence="8 12" id="KW-0256">Endoplasmic reticulum</keyword>
<evidence type="ECO:0000256" key="7">
    <source>
        <dbReference type="ARBA" id="ARBA00022692"/>
    </source>
</evidence>
<keyword evidence="5 12" id="KW-0328">Glycosyltransferase</keyword>
<gene>
    <name evidence="14" type="ORF">EDD36DRAFT_486921</name>
</gene>
<evidence type="ECO:0000313" key="15">
    <source>
        <dbReference type="Proteomes" id="UP001203852"/>
    </source>
</evidence>
<dbReference type="Proteomes" id="UP001203852">
    <property type="component" value="Unassembled WGS sequence"/>
</dbReference>
<evidence type="ECO:0000256" key="12">
    <source>
        <dbReference type="RuleBase" id="RU363075"/>
    </source>
</evidence>
<keyword evidence="9 12" id="KW-1133">Transmembrane helix</keyword>
<keyword evidence="10 12" id="KW-0472">Membrane</keyword>
<name>A0AAN6DWY5_9EURO</name>
<dbReference type="PANTHER" id="PTHR22760:SF4">
    <property type="entry name" value="GPI MANNOSYLTRANSFERASE 3"/>
    <property type="match status" value="1"/>
</dbReference>
<feature type="transmembrane region" description="Helical" evidence="12">
    <location>
        <begin position="341"/>
        <end position="361"/>
    </location>
</feature>
<feature type="transmembrane region" description="Helical" evidence="12">
    <location>
        <begin position="438"/>
        <end position="455"/>
    </location>
</feature>
<dbReference type="PANTHER" id="PTHR22760">
    <property type="entry name" value="GLYCOSYLTRANSFERASE"/>
    <property type="match status" value="1"/>
</dbReference>
<evidence type="ECO:0000256" key="8">
    <source>
        <dbReference type="ARBA" id="ARBA00022824"/>
    </source>
</evidence>
<dbReference type="Pfam" id="PF03901">
    <property type="entry name" value="Glyco_transf_22"/>
    <property type="match status" value="1"/>
</dbReference>
<dbReference type="GO" id="GO:0000026">
    <property type="term" value="F:alpha-1,2-mannosyltransferase activity"/>
    <property type="evidence" value="ECO:0007669"/>
    <property type="project" value="TreeGrafter"/>
</dbReference>
<feature type="transmembrane region" description="Helical" evidence="12">
    <location>
        <begin position="287"/>
        <end position="309"/>
    </location>
</feature>
<keyword evidence="6" id="KW-0808">Transferase</keyword>
<dbReference type="InterPro" id="IPR005599">
    <property type="entry name" value="GPI_mannosylTrfase"/>
</dbReference>
<accession>A0AAN6DWY5</accession>
<comment type="caution">
    <text evidence="14">The sequence shown here is derived from an EMBL/GenBank/DDBJ whole genome shotgun (WGS) entry which is preliminary data.</text>
</comment>
<feature type="compositionally biased region" description="Polar residues" evidence="13">
    <location>
        <begin position="1"/>
        <end position="26"/>
    </location>
</feature>
<proteinExistence type="inferred from homology"/>
<evidence type="ECO:0000313" key="14">
    <source>
        <dbReference type="EMBL" id="KAI1614190.1"/>
    </source>
</evidence>
<evidence type="ECO:0000256" key="2">
    <source>
        <dbReference type="ARBA" id="ARBA00004687"/>
    </source>
</evidence>
<evidence type="ECO:0000256" key="1">
    <source>
        <dbReference type="ARBA" id="ARBA00004477"/>
    </source>
</evidence>